<evidence type="ECO:0008006" key="4">
    <source>
        <dbReference type="Google" id="ProtNLM"/>
    </source>
</evidence>
<dbReference type="AlphaFoldDB" id="B1ZPT3"/>
<feature type="transmembrane region" description="Helical" evidence="1">
    <location>
        <begin position="75"/>
        <end position="95"/>
    </location>
</feature>
<dbReference type="Proteomes" id="UP000007013">
    <property type="component" value="Chromosome"/>
</dbReference>
<protein>
    <recommendedName>
        <fullName evidence="4">Transmembrane protein</fullName>
    </recommendedName>
</protein>
<evidence type="ECO:0000313" key="3">
    <source>
        <dbReference type="Proteomes" id="UP000007013"/>
    </source>
</evidence>
<keyword evidence="1" id="KW-0812">Transmembrane</keyword>
<dbReference type="HOGENOM" id="CLU_1370038_0_0_0"/>
<keyword evidence="1" id="KW-1133">Transmembrane helix</keyword>
<dbReference type="OrthoDB" id="7171788at2"/>
<name>B1ZPT3_OPITP</name>
<gene>
    <name evidence="2" type="ordered locus">Oter_2253</name>
</gene>
<dbReference type="RefSeq" id="WP_012375073.1">
    <property type="nucleotide sequence ID" value="NC_010571.1"/>
</dbReference>
<keyword evidence="1" id="KW-0472">Membrane</keyword>
<proteinExistence type="predicted"/>
<dbReference type="EMBL" id="CP001032">
    <property type="protein sequence ID" value="ACB75536.1"/>
    <property type="molecule type" value="Genomic_DNA"/>
</dbReference>
<sequence>MTTNALDELWRSSPNEPLADAGARLAAHFVTRLRERRRLQGWWLGWTFLALTGATALALAQLVQQGPLEFAGQGALWLLLLLPWSAAIHFLRKLLREGVPPKTSIRSLREALLAAREGNRAERRRLAVIAILLGALAPVTAVAVRQLHLAGKASVNEAWSLALVFGLALAVGGGIVAWRYRRRLVPECRRLESLLRDLESNPVL</sequence>
<dbReference type="STRING" id="452637.Oter_2253"/>
<feature type="transmembrane region" description="Helical" evidence="1">
    <location>
        <begin position="126"/>
        <end position="147"/>
    </location>
</feature>
<accession>B1ZPT3</accession>
<dbReference type="eggNOG" id="ENOG5033JBZ">
    <property type="taxonomic scope" value="Bacteria"/>
</dbReference>
<keyword evidence="3" id="KW-1185">Reference proteome</keyword>
<feature type="transmembrane region" description="Helical" evidence="1">
    <location>
        <begin position="42"/>
        <end position="63"/>
    </location>
</feature>
<evidence type="ECO:0000313" key="2">
    <source>
        <dbReference type="EMBL" id="ACB75536.1"/>
    </source>
</evidence>
<organism evidence="2 3">
    <name type="scientific">Opitutus terrae (strain DSM 11246 / JCM 15787 / PB90-1)</name>
    <dbReference type="NCBI Taxonomy" id="452637"/>
    <lineage>
        <taxon>Bacteria</taxon>
        <taxon>Pseudomonadati</taxon>
        <taxon>Verrucomicrobiota</taxon>
        <taxon>Opitutia</taxon>
        <taxon>Opitutales</taxon>
        <taxon>Opitutaceae</taxon>
        <taxon>Opitutus</taxon>
    </lineage>
</organism>
<dbReference type="KEGG" id="ote:Oter_2253"/>
<reference evidence="2 3" key="1">
    <citation type="journal article" date="2011" name="J. Bacteriol.">
        <title>Genome sequence of the verrucomicrobium Opitutus terrae PB90-1, an abundant inhabitant of rice paddy soil ecosystems.</title>
        <authorList>
            <person name="van Passel M.W."/>
            <person name="Kant R."/>
            <person name="Palva A."/>
            <person name="Copeland A."/>
            <person name="Lucas S."/>
            <person name="Lapidus A."/>
            <person name="Glavina del Rio T."/>
            <person name="Pitluck S."/>
            <person name="Goltsman E."/>
            <person name="Clum A."/>
            <person name="Sun H."/>
            <person name="Schmutz J."/>
            <person name="Larimer F.W."/>
            <person name="Land M.L."/>
            <person name="Hauser L."/>
            <person name="Kyrpides N."/>
            <person name="Mikhailova N."/>
            <person name="Richardson P.P."/>
            <person name="Janssen P.H."/>
            <person name="de Vos W.M."/>
            <person name="Smidt H."/>
        </authorList>
    </citation>
    <scope>NUCLEOTIDE SEQUENCE [LARGE SCALE GENOMIC DNA]</scope>
    <source>
        <strain evidence="3">DSM 11246 / JCM 15787 / PB90-1</strain>
    </source>
</reference>
<feature type="transmembrane region" description="Helical" evidence="1">
    <location>
        <begin position="159"/>
        <end position="180"/>
    </location>
</feature>
<evidence type="ECO:0000256" key="1">
    <source>
        <dbReference type="SAM" id="Phobius"/>
    </source>
</evidence>